<reference evidence="4 5" key="1">
    <citation type="submission" date="2018-06" db="EMBL/GenBank/DDBJ databases">
        <title>Genomic Encyclopedia of Type Strains, Phase III (KMG-III): the genomes of soil and plant-associated and newly described type strains.</title>
        <authorList>
            <person name="Whitman W."/>
        </authorList>
    </citation>
    <scope>NUCLEOTIDE SEQUENCE [LARGE SCALE GENOMIC DNA]</scope>
    <source>
        <strain evidence="4 5">CECT 7646</strain>
    </source>
</reference>
<dbReference type="OrthoDB" id="9793549at2"/>
<protein>
    <submittedName>
        <fullName evidence="4">Response regulator receiver domain-containing protein</fullName>
    </submittedName>
</protein>
<dbReference type="EMBL" id="QJTC01000012">
    <property type="protein sequence ID" value="PYE77835.1"/>
    <property type="molecule type" value="Genomic_DNA"/>
</dbReference>
<gene>
    <name evidence="4" type="ORF">DFQ15_11288</name>
</gene>
<dbReference type="Proteomes" id="UP000247540">
    <property type="component" value="Unassembled WGS sequence"/>
</dbReference>
<dbReference type="InterPro" id="IPR011006">
    <property type="entry name" value="CheY-like_superfamily"/>
</dbReference>
<dbReference type="PROSITE" id="PS50110">
    <property type="entry name" value="RESPONSE_REGULATORY"/>
    <property type="match status" value="1"/>
</dbReference>
<evidence type="ECO:0000256" key="1">
    <source>
        <dbReference type="ARBA" id="ARBA00022553"/>
    </source>
</evidence>
<evidence type="ECO:0000313" key="4">
    <source>
        <dbReference type="EMBL" id="PYE77835.1"/>
    </source>
</evidence>
<dbReference type="CDD" id="cd00156">
    <property type="entry name" value="REC"/>
    <property type="match status" value="1"/>
</dbReference>
<dbReference type="Pfam" id="PF00072">
    <property type="entry name" value="Response_reg"/>
    <property type="match status" value="1"/>
</dbReference>
<dbReference type="GO" id="GO:0000160">
    <property type="term" value="P:phosphorelay signal transduction system"/>
    <property type="evidence" value="ECO:0007669"/>
    <property type="project" value="InterPro"/>
</dbReference>
<comment type="caution">
    <text evidence="4">The sequence shown here is derived from an EMBL/GenBank/DDBJ whole genome shotgun (WGS) entry which is preliminary data.</text>
</comment>
<proteinExistence type="predicted"/>
<sequence>MKPRCRAFLVEDNPRSLESLIPALAELACAEVVGFVQREDDALEWLGQHAAEVDVVVLDMFLLQGTGLGVLNAMRERGIDCTVVGLTNHATDDTRARFSAAGADAVFDKMEQTEDFFAFLDTVVRRTRTNEAAVDGH</sequence>
<name>A0A318SGT6_9BURK</name>
<evidence type="ECO:0000259" key="3">
    <source>
        <dbReference type="PROSITE" id="PS50110"/>
    </source>
</evidence>
<keyword evidence="5" id="KW-1185">Reference proteome</keyword>
<dbReference type="InterPro" id="IPR050595">
    <property type="entry name" value="Bact_response_regulator"/>
</dbReference>
<evidence type="ECO:0000313" key="5">
    <source>
        <dbReference type="Proteomes" id="UP000247540"/>
    </source>
</evidence>
<dbReference type="SMART" id="SM00448">
    <property type="entry name" value="REC"/>
    <property type="match status" value="1"/>
</dbReference>
<dbReference type="PANTHER" id="PTHR44591">
    <property type="entry name" value="STRESS RESPONSE REGULATOR PROTEIN 1"/>
    <property type="match status" value="1"/>
</dbReference>
<evidence type="ECO:0000256" key="2">
    <source>
        <dbReference type="PROSITE-ProRule" id="PRU00169"/>
    </source>
</evidence>
<accession>A0A318SGT6</accession>
<organism evidence="4 5">
    <name type="scientific">Xylophilus ampelinus</name>
    <dbReference type="NCBI Taxonomy" id="54067"/>
    <lineage>
        <taxon>Bacteria</taxon>
        <taxon>Pseudomonadati</taxon>
        <taxon>Pseudomonadota</taxon>
        <taxon>Betaproteobacteria</taxon>
        <taxon>Burkholderiales</taxon>
        <taxon>Xylophilus</taxon>
    </lineage>
</organism>
<dbReference type="RefSeq" id="WP_110465778.1">
    <property type="nucleotide sequence ID" value="NZ_JAMOFZ010000012.1"/>
</dbReference>
<dbReference type="Gene3D" id="3.40.50.2300">
    <property type="match status" value="1"/>
</dbReference>
<dbReference type="InterPro" id="IPR001789">
    <property type="entry name" value="Sig_transdc_resp-reg_receiver"/>
</dbReference>
<dbReference type="AlphaFoldDB" id="A0A318SGT6"/>
<keyword evidence="1 2" id="KW-0597">Phosphoprotein</keyword>
<dbReference type="SUPFAM" id="SSF52172">
    <property type="entry name" value="CheY-like"/>
    <property type="match status" value="1"/>
</dbReference>
<feature type="domain" description="Response regulatory" evidence="3">
    <location>
        <begin position="6"/>
        <end position="124"/>
    </location>
</feature>
<dbReference type="PANTHER" id="PTHR44591:SF3">
    <property type="entry name" value="RESPONSE REGULATORY DOMAIN-CONTAINING PROTEIN"/>
    <property type="match status" value="1"/>
</dbReference>
<feature type="modified residue" description="4-aspartylphosphate" evidence="2">
    <location>
        <position position="59"/>
    </location>
</feature>